<feature type="non-terminal residue" evidence="7">
    <location>
        <position position="209"/>
    </location>
</feature>
<dbReference type="SUPFAM" id="SSF109736">
    <property type="entry name" value="FGAM synthase PurL, linker domain"/>
    <property type="match status" value="1"/>
</dbReference>
<evidence type="ECO:0000259" key="5">
    <source>
        <dbReference type="Pfam" id="PF18072"/>
    </source>
</evidence>
<keyword evidence="2" id="KW-0547">Nucleotide-binding</keyword>
<dbReference type="InterPro" id="IPR036604">
    <property type="entry name" value="PurS-like_sf"/>
</dbReference>
<dbReference type="GO" id="GO:0004642">
    <property type="term" value="F:phosphoribosylformylglycinamidine synthase activity"/>
    <property type="evidence" value="ECO:0007669"/>
    <property type="project" value="TreeGrafter"/>
</dbReference>
<gene>
    <name evidence="7" type="ORF">METZ01_LOCUS442680</name>
</gene>
<dbReference type="SUPFAM" id="SSF82697">
    <property type="entry name" value="PurS-like"/>
    <property type="match status" value="1"/>
</dbReference>
<evidence type="ECO:0000313" key="7">
    <source>
        <dbReference type="EMBL" id="SVD89826.1"/>
    </source>
</evidence>
<proteinExistence type="predicted"/>
<reference evidence="7" key="1">
    <citation type="submission" date="2018-05" db="EMBL/GenBank/DDBJ databases">
        <authorList>
            <person name="Lanie J.A."/>
            <person name="Ng W.-L."/>
            <person name="Kazmierczak K.M."/>
            <person name="Andrzejewski T.M."/>
            <person name="Davidsen T.M."/>
            <person name="Wayne K.J."/>
            <person name="Tettelin H."/>
            <person name="Glass J.I."/>
            <person name="Rusch D."/>
            <person name="Podicherti R."/>
            <person name="Tsui H.-C.T."/>
            <person name="Winkler M.E."/>
        </authorList>
    </citation>
    <scope>NUCLEOTIDE SEQUENCE</scope>
</reference>
<dbReference type="InterPro" id="IPR041609">
    <property type="entry name" value="PurL_linker"/>
</dbReference>
<dbReference type="AlphaFoldDB" id="A0A382Z2V1"/>
<evidence type="ECO:0000256" key="2">
    <source>
        <dbReference type="ARBA" id="ARBA00022741"/>
    </source>
</evidence>
<dbReference type="Pfam" id="PF18076">
    <property type="entry name" value="FGAR-AT_N"/>
    <property type="match status" value="1"/>
</dbReference>
<dbReference type="PANTHER" id="PTHR10099">
    <property type="entry name" value="PHOSPHORIBOSYLFORMYLGLYCINAMIDINE SYNTHASE"/>
    <property type="match status" value="1"/>
</dbReference>
<dbReference type="Gene3D" id="1.10.8.750">
    <property type="entry name" value="Phosphoribosylformylglycinamidine synthase, linker domain"/>
    <property type="match status" value="1"/>
</dbReference>
<accession>A0A382Z2V1</accession>
<feature type="domain" description="Phosphoribosylformylglycinamidine synthase N-terminal" evidence="6">
    <location>
        <begin position="36"/>
        <end position="150"/>
    </location>
</feature>
<name>A0A382Z2V1_9ZZZZ</name>
<dbReference type="GO" id="GO:0006164">
    <property type="term" value="P:purine nucleotide biosynthetic process"/>
    <property type="evidence" value="ECO:0007669"/>
    <property type="project" value="UniProtKB-KW"/>
</dbReference>
<keyword evidence="1" id="KW-0436">Ligase</keyword>
<keyword evidence="4" id="KW-0067">ATP-binding</keyword>
<evidence type="ECO:0000259" key="6">
    <source>
        <dbReference type="Pfam" id="PF18076"/>
    </source>
</evidence>
<organism evidence="7">
    <name type="scientific">marine metagenome</name>
    <dbReference type="NCBI Taxonomy" id="408172"/>
    <lineage>
        <taxon>unclassified sequences</taxon>
        <taxon>metagenomes</taxon>
        <taxon>ecological metagenomes</taxon>
    </lineage>
</organism>
<evidence type="ECO:0000256" key="3">
    <source>
        <dbReference type="ARBA" id="ARBA00022755"/>
    </source>
</evidence>
<dbReference type="InterPro" id="IPR040707">
    <property type="entry name" value="FGAR-AT_N"/>
</dbReference>
<keyword evidence="3" id="KW-0658">Purine biosynthesis</keyword>
<evidence type="ECO:0000256" key="4">
    <source>
        <dbReference type="ARBA" id="ARBA00022840"/>
    </source>
</evidence>
<feature type="domain" description="Phosphoribosylformylglycinamidine synthase linker" evidence="5">
    <location>
        <begin position="171"/>
        <end position="209"/>
    </location>
</feature>
<dbReference type="GO" id="GO:0005737">
    <property type="term" value="C:cytoplasm"/>
    <property type="evidence" value="ECO:0007669"/>
    <property type="project" value="TreeGrafter"/>
</dbReference>
<evidence type="ECO:0000256" key="1">
    <source>
        <dbReference type="ARBA" id="ARBA00022598"/>
    </source>
</evidence>
<dbReference type="PANTHER" id="PTHR10099:SF1">
    <property type="entry name" value="PHOSPHORIBOSYLFORMYLGLYCINAMIDINE SYNTHASE"/>
    <property type="match status" value="1"/>
</dbReference>
<protein>
    <recommendedName>
        <fullName evidence="8">Phosphoribosylformylglycinamidine synthase N-terminal domain-containing protein</fullName>
    </recommendedName>
</protein>
<dbReference type="EMBL" id="UINC01180562">
    <property type="protein sequence ID" value="SVD89826.1"/>
    <property type="molecule type" value="Genomic_DNA"/>
</dbReference>
<sequence>MMITIEGPPSHSPYRLNQLLSELQSIDSSVTSIGARYIHFIDNSEELTNKDYAVLNPLLSYGPDWGLGANKGDKIIVIPRIGTTSPWSSKATDIAHGCGLSSIHRVERGLIYTLVGLTDDQHLRTRCFATLYDRMTQQAITQFDQLERMFEIDQPQSFTTISILSEGIEALEAANTELGLALNNQEMNYLLEQFQILERDPTDAELMMF</sequence>
<dbReference type="GO" id="GO:0005524">
    <property type="term" value="F:ATP binding"/>
    <property type="evidence" value="ECO:0007669"/>
    <property type="project" value="UniProtKB-KW"/>
</dbReference>
<evidence type="ECO:0008006" key="8">
    <source>
        <dbReference type="Google" id="ProtNLM"/>
    </source>
</evidence>
<dbReference type="Pfam" id="PF18072">
    <property type="entry name" value="FGAR-AT_linker"/>
    <property type="match status" value="1"/>
</dbReference>